<dbReference type="InterPro" id="IPR013783">
    <property type="entry name" value="Ig-like_fold"/>
</dbReference>
<dbReference type="InterPro" id="IPR011837">
    <property type="entry name" value="Glycogen_debranch_GlgX"/>
</dbReference>
<dbReference type="SUPFAM" id="SSF51445">
    <property type="entry name" value="(Trans)glycosidases"/>
    <property type="match status" value="1"/>
</dbReference>
<gene>
    <name evidence="6" type="primary">glgX</name>
    <name evidence="6" type="ORF">ITX44_23150</name>
</gene>
<dbReference type="Pfam" id="PF02922">
    <property type="entry name" value="CBM_48"/>
    <property type="match status" value="1"/>
</dbReference>
<feature type="region of interest" description="Disordered" evidence="4">
    <location>
        <begin position="465"/>
        <end position="485"/>
    </location>
</feature>
<dbReference type="Gene3D" id="3.20.20.80">
    <property type="entry name" value="Glycosidases"/>
    <property type="match status" value="1"/>
</dbReference>
<dbReference type="Proteomes" id="UP000749040">
    <property type="component" value="Unassembled WGS sequence"/>
</dbReference>
<evidence type="ECO:0000256" key="1">
    <source>
        <dbReference type="ARBA" id="ARBA00008061"/>
    </source>
</evidence>
<dbReference type="NCBIfam" id="TIGR02100">
    <property type="entry name" value="glgX_debranch"/>
    <property type="match status" value="1"/>
</dbReference>
<evidence type="ECO:0000256" key="3">
    <source>
        <dbReference type="ARBA" id="ARBA00023295"/>
    </source>
</evidence>
<dbReference type="InterPro" id="IPR013780">
    <property type="entry name" value="Glyco_hydro_b"/>
</dbReference>
<dbReference type="InterPro" id="IPR044505">
    <property type="entry name" value="GlgX_Isoamylase_N_E_set"/>
</dbReference>
<dbReference type="Gene3D" id="2.60.40.1180">
    <property type="entry name" value="Golgi alpha-mannosidase II"/>
    <property type="match status" value="1"/>
</dbReference>
<name>A0ABS2TVM8_9ACTN</name>
<dbReference type="SUPFAM" id="SSF51011">
    <property type="entry name" value="Glycosyl hydrolase domain"/>
    <property type="match status" value="1"/>
</dbReference>
<dbReference type="SUPFAM" id="SSF81296">
    <property type="entry name" value="E set domains"/>
    <property type="match status" value="1"/>
</dbReference>
<dbReference type="PANTHER" id="PTHR43002">
    <property type="entry name" value="GLYCOGEN DEBRANCHING ENZYME"/>
    <property type="match status" value="1"/>
</dbReference>
<dbReference type="Gene3D" id="2.60.40.10">
    <property type="entry name" value="Immunoglobulins"/>
    <property type="match status" value="1"/>
</dbReference>
<dbReference type="InterPro" id="IPR006047">
    <property type="entry name" value="GH13_cat_dom"/>
</dbReference>
<keyword evidence="2" id="KW-0378">Hydrolase</keyword>
<comment type="similarity">
    <text evidence="1">Belongs to the glycosyl hydrolase 13 family.</text>
</comment>
<feature type="compositionally biased region" description="Basic and acidic residues" evidence="4">
    <location>
        <begin position="465"/>
        <end position="477"/>
    </location>
</feature>
<accession>A0ABS2TVM8</accession>
<dbReference type="InterPro" id="IPR004193">
    <property type="entry name" value="Glyco_hydro_13_N"/>
</dbReference>
<organism evidence="6 7">
    <name type="scientific">Actinacidiphila acididurans</name>
    <dbReference type="NCBI Taxonomy" id="2784346"/>
    <lineage>
        <taxon>Bacteria</taxon>
        <taxon>Bacillati</taxon>
        <taxon>Actinomycetota</taxon>
        <taxon>Actinomycetes</taxon>
        <taxon>Kitasatosporales</taxon>
        <taxon>Streptomycetaceae</taxon>
        <taxon>Actinacidiphila</taxon>
    </lineage>
</organism>
<keyword evidence="7" id="KW-1185">Reference proteome</keyword>
<dbReference type="CDD" id="cd02856">
    <property type="entry name" value="E_set_GDE_Isoamylase_N"/>
    <property type="match status" value="1"/>
</dbReference>
<dbReference type="SMART" id="SM00642">
    <property type="entry name" value="Aamy"/>
    <property type="match status" value="1"/>
</dbReference>
<feature type="domain" description="Glycosyl hydrolase family 13 catalytic" evidence="5">
    <location>
        <begin position="166"/>
        <end position="578"/>
    </location>
</feature>
<dbReference type="InterPro" id="IPR017853">
    <property type="entry name" value="GH"/>
</dbReference>
<proteinExistence type="inferred from homology"/>
<dbReference type="InterPro" id="IPR014756">
    <property type="entry name" value="Ig_E-set"/>
</dbReference>
<dbReference type="RefSeq" id="WP_205359236.1">
    <property type="nucleotide sequence ID" value="NZ_JADKYB010000012.1"/>
</dbReference>
<evidence type="ECO:0000256" key="4">
    <source>
        <dbReference type="SAM" id="MobiDB-lite"/>
    </source>
</evidence>
<sequence>MQVWPGQPYPLGATFDGAGTNFAVFSEVAERIELCLLHDDGSETAIELREADAFVRHAYLPGVMPGQRYGFRVHGPYDPARGHRCNSAKLLLDPYAKAMSGDMDWDEAVYGYRFGRPDSRNDLDSAPHTMASVVVNPYFDWADDRSPRIDYHKTVIYEAHVKGLTMTHPDLPEEIRGTYAALAHPSVIGHLVELGVTTLELMPVHQFIQDHRLVDAGLANYWGYNTIGFFAPHHAYSSLGDRGQQVLEFKTAVRALHAAGIEVILDVVYNHTAEGSDLGPTLSLRGIDNASYYRLAGDKRYYMDTTGTGNSLLMRSPHVLQMIMDSLRYWVTEMHVDGFRFDLAATLARQFHEVDRLSSFFDLVQQDPVVSRVKLIAEPWDVGEGGYQVGNFPPLWTEWNGKFRDTVRDLWRGESATLAEFGSRLTGSSDLYQDDGRRPLASINFVTCHDGFTLRDLVSYNDKHNEANGEDNRDGESFNRSWNCGAEGDTDDPAVRALRGRQMRNFIATLMVSQGVPMISHGDEFGRTQRGNNNAYCQDNELSWIHWPDKAGGGEQDAEQDTEALRLHEFTRSMVWLRRDHPVFRRRRFFHGRPVEGTHDELSDIAWFTPDGREMTRTDWQAAHARSLVVFLNGNAISEPGARGEPVTDDSFLLMFNAAPTPQEFLVPVNHGKEWQLVVDTERAEGVAPGTGERVQAGDRLLLADRSMVVLQRPAD</sequence>
<dbReference type="CDD" id="cd11326">
    <property type="entry name" value="AmyAc_Glg_debranch"/>
    <property type="match status" value="1"/>
</dbReference>
<keyword evidence="3" id="KW-0326">Glycosidase</keyword>
<comment type="caution">
    <text evidence="6">The sequence shown here is derived from an EMBL/GenBank/DDBJ whole genome shotgun (WGS) entry which is preliminary data.</text>
</comment>
<evidence type="ECO:0000256" key="2">
    <source>
        <dbReference type="ARBA" id="ARBA00022801"/>
    </source>
</evidence>
<dbReference type="EMBL" id="JADKYB010000012">
    <property type="protein sequence ID" value="MBM9507381.1"/>
    <property type="molecule type" value="Genomic_DNA"/>
</dbReference>
<protein>
    <submittedName>
        <fullName evidence="6">Glycogen debranching protein GlgX</fullName>
    </submittedName>
</protein>
<evidence type="ECO:0000259" key="5">
    <source>
        <dbReference type="SMART" id="SM00642"/>
    </source>
</evidence>
<reference evidence="6 7" key="1">
    <citation type="submission" date="2021-01" db="EMBL/GenBank/DDBJ databases">
        <title>Streptomyces acididurans sp. nov., isolated from a peat swamp forest soil.</title>
        <authorList>
            <person name="Chantavorakit T."/>
            <person name="Duangmal K."/>
        </authorList>
    </citation>
    <scope>NUCLEOTIDE SEQUENCE [LARGE SCALE GENOMIC DNA]</scope>
    <source>
        <strain evidence="6 7">KK5PA1</strain>
    </source>
</reference>
<evidence type="ECO:0000313" key="6">
    <source>
        <dbReference type="EMBL" id="MBM9507381.1"/>
    </source>
</evidence>
<evidence type="ECO:0000313" key="7">
    <source>
        <dbReference type="Proteomes" id="UP000749040"/>
    </source>
</evidence>